<keyword evidence="2" id="KW-0496">Mitochondrion</keyword>
<keyword evidence="1" id="KW-0812">Transmembrane</keyword>
<geneLocation type="mitochondrion" evidence="2"/>
<proteinExistence type="predicted"/>
<protein>
    <submittedName>
        <fullName evidence="2">ATP synthase F0 subunit 8</fullName>
    </submittedName>
</protein>
<gene>
    <name evidence="2" type="primary">atp8</name>
</gene>
<accession>A0A344A2I2</accession>
<keyword evidence="1" id="KW-0472">Membrane</keyword>
<sequence length="50" mass="6195">MPQMAPMSWILLLIMTFSVLMYISSYLYFSMWKKNMKPKNMNNFFFTLKW</sequence>
<dbReference type="RefSeq" id="YP_009501921.1">
    <property type="nucleotide sequence ID" value="NC_038136.1"/>
</dbReference>
<dbReference type="EMBL" id="MG989229">
    <property type="protein sequence ID" value="AWU48973.1"/>
    <property type="molecule type" value="Genomic_DNA"/>
</dbReference>
<evidence type="ECO:0000256" key="1">
    <source>
        <dbReference type="SAM" id="Phobius"/>
    </source>
</evidence>
<dbReference type="GeneID" id="37507243"/>
<dbReference type="AlphaFoldDB" id="A0A344A2I2"/>
<feature type="transmembrane region" description="Helical" evidence="1">
    <location>
        <begin position="6"/>
        <end position="29"/>
    </location>
</feature>
<evidence type="ECO:0000313" key="2">
    <source>
        <dbReference type="EMBL" id="AWU48973.1"/>
    </source>
</evidence>
<keyword evidence="1" id="KW-1133">Transmembrane helix</keyword>
<name>A0A344A2I2_9HEMI</name>
<organism evidence="2">
    <name type="scientific">Leptynoptera sulfurea</name>
    <dbReference type="NCBI Taxonomy" id="1950150"/>
    <lineage>
        <taxon>Eukaryota</taxon>
        <taxon>Metazoa</taxon>
        <taxon>Ecdysozoa</taxon>
        <taxon>Arthropoda</taxon>
        <taxon>Hexapoda</taxon>
        <taxon>Insecta</taxon>
        <taxon>Pterygota</taxon>
        <taxon>Neoptera</taxon>
        <taxon>Paraneoptera</taxon>
        <taxon>Hemiptera</taxon>
        <taxon>Sternorrhyncha</taxon>
        <taxon>Psylloidea</taxon>
        <taxon>Triozidae</taxon>
        <taxon>Leptynoptera</taxon>
    </lineage>
</organism>
<reference evidence="2" key="1">
    <citation type="submission" date="2018-02" db="EMBL/GenBank/DDBJ databases">
        <title>Resolving the psyllid tree of life: Phylogenomic analysis of the superfamily Psylloidea (Hemiptera).</title>
        <authorList>
            <person name="Percy D.M."/>
            <person name="Sveinsson S."/>
            <person name="Lemmon A.R."/>
            <person name="Lemmon E.M."/>
            <person name="Ouvrard D."/>
            <person name="Burckhardt D."/>
        </authorList>
    </citation>
    <scope>NUCLEOTIDE SEQUENCE</scope>
    <source>
        <strain evidence="2">DP1.ctg068_circ</strain>
    </source>
</reference>